<feature type="non-terminal residue" evidence="1">
    <location>
        <position position="1"/>
    </location>
</feature>
<organism evidence="1">
    <name type="scientific">marine sediment metagenome</name>
    <dbReference type="NCBI Taxonomy" id="412755"/>
    <lineage>
        <taxon>unclassified sequences</taxon>
        <taxon>metagenomes</taxon>
        <taxon>ecological metagenomes</taxon>
    </lineage>
</organism>
<comment type="caution">
    <text evidence="1">The sequence shown here is derived from an EMBL/GenBank/DDBJ whole genome shotgun (WGS) entry which is preliminary data.</text>
</comment>
<evidence type="ECO:0000313" key="1">
    <source>
        <dbReference type="EMBL" id="KKM08197.1"/>
    </source>
</evidence>
<accession>A0A0F9HYL6</accession>
<dbReference type="EMBL" id="LAZR01015604">
    <property type="protein sequence ID" value="KKM08197.1"/>
    <property type="molecule type" value="Genomic_DNA"/>
</dbReference>
<protein>
    <submittedName>
        <fullName evidence="1">Uncharacterized protein</fullName>
    </submittedName>
</protein>
<dbReference type="AlphaFoldDB" id="A0A0F9HYL6"/>
<sequence>NEKKALYVWNIPIRNLIFDNEFR</sequence>
<gene>
    <name evidence="1" type="ORF">LCGC14_1726320</name>
</gene>
<name>A0A0F9HYL6_9ZZZZ</name>
<reference evidence="1" key="1">
    <citation type="journal article" date="2015" name="Nature">
        <title>Complex archaea that bridge the gap between prokaryotes and eukaryotes.</title>
        <authorList>
            <person name="Spang A."/>
            <person name="Saw J.H."/>
            <person name="Jorgensen S.L."/>
            <person name="Zaremba-Niedzwiedzka K."/>
            <person name="Martijn J."/>
            <person name="Lind A.E."/>
            <person name="van Eijk R."/>
            <person name="Schleper C."/>
            <person name="Guy L."/>
            <person name="Ettema T.J."/>
        </authorList>
    </citation>
    <scope>NUCLEOTIDE SEQUENCE</scope>
</reference>
<proteinExistence type="predicted"/>